<gene>
    <name evidence="8" type="ORF">K0B96_00215</name>
</gene>
<evidence type="ECO:0000256" key="4">
    <source>
        <dbReference type="ARBA" id="ARBA00023136"/>
    </source>
</evidence>
<sequence>MNTSLTGKNFLDRFSTSVTEHMSGWLKHWFGPGADQRIFGAVTWADVGVALCFVVLVLFVNLVALGYVRGKLHKTAQAPEGEKISHHVFHALGKPLYALIWIYGIYFAATPLLVKGKPDENTSVLREGFDKAFNLAVFAVLFWAFFRFTRVLEARLMVWAARSDSRFDDLFVPLLGKCLRVLLPVLGIIFALPLLNLPPDYAGILGKGTSILLIVAVAVILFQSVNLGEKAVLTKFDVKVSDNLRARKIYTQVHVISKVAYAIIALFTIASVLMLFAEVRQFGASILASAGVIGIVIGFAAQKTISNLFAGFQIAMTQPIRLDDVVIVENEWGRVEEITLTYVIVHIWDDRRLVVPLSYFIEKPFQNWTRASAQLLGSVYLWVDFTLPLDEVRAALKKIIEPHPLWDKRFWNLQVSDATEKTMQLRVLATTADSSKGWDLRCAIREQLIAYVQKNHPNSLPRFRTEIGGPPGGLLLAQPEAGVGQATVPGGRSSVAGREAADDANHAPDSQAQGAG</sequence>
<comment type="subcellular location">
    <subcellularLocation>
        <location evidence="1">Membrane</location>
    </subcellularLocation>
</comment>
<dbReference type="Pfam" id="PF00924">
    <property type="entry name" value="MS_channel_2nd"/>
    <property type="match status" value="1"/>
</dbReference>
<evidence type="ECO:0000259" key="7">
    <source>
        <dbReference type="Pfam" id="PF00924"/>
    </source>
</evidence>
<feature type="domain" description="Mechanosensitive ion channel MscS" evidence="7">
    <location>
        <begin position="304"/>
        <end position="370"/>
    </location>
</feature>
<evidence type="ECO:0000256" key="6">
    <source>
        <dbReference type="SAM" id="Phobius"/>
    </source>
</evidence>
<feature type="transmembrane region" description="Helical" evidence="6">
    <location>
        <begin position="132"/>
        <end position="149"/>
    </location>
</feature>
<evidence type="ECO:0000256" key="2">
    <source>
        <dbReference type="ARBA" id="ARBA00022692"/>
    </source>
</evidence>
<dbReference type="Gene3D" id="2.30.30.60">
    <property type="match status" value="1"/>
</dbReference>
<feature type="transmembrane region" description="Helical" evidence="6">
    <location>
        <begin position="88"/>
        <end position="112"/>
    </location>
</feature>
<feature type="transmembrane region" description="Helical" evidence="6">
    <location>
        <begin position="282"/>
        <end position="301"/>
    </location>
</feature>
<dbReference type="SUPFAM" id="SSF50182">
    <property type="entry name" value="Sm-like ribonucleoproteins"/>
    <property type="match status" value="1"/>
</dbReference>
<keyword evidence="4 6" id="KW-0472">Membrane</keyword>
<evidence type="ECO:0000256" key="1">
    <source>
        <dbReference type="ARBA" id="ARBA00004370"/>
    </source>
</evidence>
<evidence type="ECO:0000313" key="9">
    <source>
        <dbReference type="Proteomes" id="UP000825051"/>
    </source>
</evidence>
<evidence type="ECO:0000256" key="5">
    <source>
        <dbReference type="SAM" id="MobiDB-lite"/>
    </source>
</evidence>
<keyword evidence="3 6" id="KW-1133">Transmembrane helix</keyword>
<feature type="region of interest" description="Disordered" evidence="5">
    <location>
        <begin position="479"/>
        <end position="516"/>
    </location>
</feature>
<dbReference type="EMBL" id="CP080507">
    <property type="protein sequence ID" value="QYM79074.1"/>
    <property type="molecule type" value="Genomic_DNA"/>
</dbReference>
<dbReference type="GO" id="GO:0016020">
    <property type="term" value="C:membrane"/>
    <property type="evidence" value="ECO:0007669"/>
    <property type="project" value="UniProtKB-SubCell"/>
</dbReference>
<dbReference type="InterPro" id="IPR010920">
    <property type="entry name" value="LSM_dom_sf"/>
</dbReference>
<keyword evidence="9" id="KW-1185">Reference proteome</keyword>
<dbReference type="InterPro" id="IPR023408">
    <property type="entry name" value="MscS_beta-dom_sf"/>
</dbReference>
<accession>A0A8F9XLI7</accession>
<feature type="transmembrane region" description="Helical" evidence="6">
    <location>
        <begin position="255"/>
        <end position="276"/>
    </location>
</feature>
<name>A0A8F9XLI7_9BACT</name>
<feature type="transmembrane region" description="Helical" evidence="6">
    <location>
        <begin position="47"/>
        <end position="68"/>
    </location>
</feature>
<dbReference type="AlphaFoldDB" id="A0A8F9XLI7"/>
<evidence type="ECO:0000256" key="3">
    <source>
        <dbReference type="ARBA" id="ARBA00022989"/>
    </source>
</evidence>
<dbReference type="KEGG" id="ole:K0B96_00215"/>
<dbReference type="RefSeq" id="WP_220162441.1">
    <property type="nucleotide sequence ID" value="NZ_CP080507.1"/>
</dbReference>
<keyword evidence="2 6" id="KW-0812">Transmembrane</keyword>
<proteinExistence type="predicted"/>
<protein>
    <submittedName>
        <fullName evidence="8">Mechanosensitive ion channel family protein</fullName>
    </submittedName>
</protein>
<feature type="transmembrane region" description="Helical" evidence="6">
    <location>
        <begin position="201"/>
        <end position="222"/>
    </location>
</feature>
<dbReference type="Proteomes" id="UP000825051">
    <property type="component" value="Chromosome"/>
</dbReference>
<dbReference type="Gene3D" id="1.10.287.1260">
    <property type="match status" value="1"/>
</dbReference>
<dbReference type="PANTHER" id="PTHR30566:SF25">
    <property type="entry name" value="INNER MEMBRANE PROTEIN"/>
    <property type="match status" value="1"/>
</dbReference>
<reference evidence="8" key="1">
    <citation type="submission" date="2021-08" db="EMBL/GenBank/DDBJ databases">
        <title>Genome of a novel bacterium of the phylum Verrucomicrobia, Oleiharenicola sp. KSB-15.</title>
        <authorList>
            <person name="Chung J.-H."/>
            <person name="Ahn J.-H."/>
            <person name="Yoon Y."/>
            <person name="Kim D.-Y."/>
            <person name="An S.-H."/>
            <person name="Park I."/>
            <person name="Yeon J."/>
        </authorList>
    </citation>
    <scope>NUCLEOTIDE SEQUENCE</scope>
    <source>
        <strain evidence="8">KSB-15</strain>
    </source>
</reference>
<dbReference type="GO" id="GO:0008381">
    <property type="term" value="F:mechanosensitive monoatomic ion channel activity"/>
    <property type="evidence" value="ECO:0007669"/>
    <property type="project" value="UniProtKB-ARBA"/>
</dbReference>
<dbReference type="PANTHER" id="PTHR30566">
    <property type="entry name" value="YNAI-RELATED MECHANOSENSITIVE ION CHANNEL"/>
    <property type="match status" value="1"/>
</dbReference>
<dbReference type="InterPro" id="IPR006685">
    <property type="entry name" value="MscS_channel_2nd"/>
</dbReference>
<evidence type="ECO:0000313" key="8">
    <source>
        <dbReference type="EMBL" id="QYM79074.1"/>
    </source>
</evidence>
<organism evidence="8 9">
    <name type="scientific">Horticoccus luteus</name>
    <dbReference type="NCBI Taxonomy" id="2862869"/>
    <lineage>
        <taxon>Bacteria</taxon>
        <taxon>Pseudomonadati</taxon>
        <taxon>Verrucomicrobiota</taxon>
        <taxon>Opitutia</taxon>
        <taxon>Opitutales</taxon>
        <taxon>Opitutaceae</taxon>
        <taxon>Horticoccus</taxon>
    </lineage>
</organism>
<feature type="transmembrane region" description="Helical" evidence="6">
    <location>
        <begin position="170"/>
        <end position="195"/>
    </location>
</feature>